<reference evidence="5" key="1">
    <citation type="journal article" date="2014" name="Int. J. Syst. Evol. Microbiol.">
        <title>Complete genome sequence of Corynebacterium casei LMG S-19264T (=DSM 44701T), isolated from a smear-ripened cheese.</title>
        <authorList>
            <consortium name="US DOE Joint Genome Institute (JGI-PGF)"/>
            <person name="Walter F."/>
            <person name="Albersmeier A."/>
            <person name="Kalinowski J."/>
            <person name="Ruckert C."/>
        </authorList>
    </citation>
    <scope>NUCLEOTIDE SEQUENCE</scope>
    <source>
        <strain evidence="5">NBRC 110023</strain>
    </source>
</reference>
<evidence type="ECO:0008006" key="7">
    <source>
        <dbReference type="Google" id="ProtNLM"/>
    </source>
</evidence>
<dbReference type="PRINTS" id="PR01805">
    <property type="entry name" value="VACJLIPOPROT"/>
</dbReference>
<evidence type="ECO:0000256" key="3">
    <source>
        <dbReference type="SAM" id="MobiDB-lite"/>
    </source>
</evidence>
<dbReference type="Pfam" id="PF04333">
    <property type="entry name" value="MlaA"/>
    <property type="match status" value="1"/>
</dbReference>
<comment type="similarity">
    <text evidence="1">Belongs to the MlaA family.</text>
</comment>
<name>A0AA37WKG2_9ALTE</name>
<evidence type="ECO:0000313" key="5">
    <source>
        <dbReference type="EMBL" id="GLR70895.1"/>
    </source>
</evidence>
<dbReference type="InterPro" id="IPR007428">
    <property type="entry name" value="MlaA"/>
</dbReference>
<dbReference type="AlphaFoldDB" id="A0AA37WKG2"/>
<evidence type="ECO:0000313" key="6">
    <source>
        <dbReference type="Proteomes" id="UP001156601"/>
    </source>
</evidence>
<proteinExistence type="inferred from homology"/>
<dbReference type="Proteomes" id="UP001156601">
    <property type="component" value="Unassembled WGS sequence"/>
</dbReference>
<dbReference type="PANTHER" id="PTHR30035:SF3">
    <property type="entry name" value="INTERMEMBRANE PHOSPHOLIPID TRANSPORT SYSTEM LIPOPROTEIN MLAA"/>
    <property type="match status" value="1"/>
</dbReference>
<feature type="compositionally biased region" description="Acidic residues" evidence="3">
    <location>
        <begin position="257"/>
        <end position="269"/>
    </location>
</feature>
<dbReference type="EMBL" id="BSOT01000005">
    <property type="protein sequence ID" value="GLR70895.1"/>
    <property type="molecule type" value="Genomic_DNA"/>
</dbReference>
<protein>
    <recommendedName>
        <fullName evidence="7">Phospholipid-binding lipoprotein MlaA</fullName>
    </recommendedName>
</protein>
<feature type="chain" id="PRO_5041264145" description="Phospholipid-binding lipoprotein MlaA" evidence="4">
    <location>
        <begin position="20"/>
        <end position="277"/>
    </location>
</feature>
<feature type="signal peptide" evidence="4">
    <location>
        <begin position="1"/>
        <end position="19"/>
    </location>
</feature>
<comment type="caution">
    <text evidence="5">The sequence shown here is derived from an EMBL/GenBank/DDBJ whole genome shotgun (WGS) entry which is preliminary data.</text>
</comment>
<dbReference type="PANTHER" id="PTHR30035">
    <property type="entry name" value="LIPOPROTEIN VACJ-RELATED"/>
    <property type="match status" value="1"/>
</dbReference>
<evidence type="ECO:0000256" key="2">
    <source>
        <dbReference type="ARBA" id="ARBA00022729"/>
    </source>
</evidence>
<keyword evidence="2 4" id="KW-0732">Signal</keyword>
<organism evidence="5 6">
    <name type="scientific">Agaribacter marinus</name>
    <dbReference type="NCBI Taxonomy" id="1431249"/>
    <lineage>
        <taxon>Bacteria</taxon>
        <taxon>Pseudomonadati</taxon>
        <taxon>Pseudomonadota</taxon>
        <taxon>Gammaproteobacteria</taxon>
        <taxon>Alteromonadales</taxon>
        <taxon>Alteromonadaceae</taxon>
        <taxon>Agaribacter</taxon>
    </lineage>
</organism>
<dbReference type="RefSeq" id="WP_284217173.1">
    <property type="nucleotide sequence ID" value="NZ_BSOT01000005.1"/>
</dbReference>
<evidence type="ECO:0000256" key="1">
    <source>
        <dbReference type="ARBA" id="ARBA00010634"/>
    </source>
</evidence>
<keyword evidence="6" id="KW-1185">Reference proteome</keyword>
<accession>A0AA37WKG2</accession>
<feature type="region of interest" description="Disordered" evidence="3">
    <location>
        <begin position="254"/>
        <end position="277"/>
    </location>
</feature>
<sequence length="277" mass="30450">MKIQHIFGLLICLSLGACAANSSQEQAANQQLSNNADNSQLDTNDTSGKANKISDPLESVNRVVWDFNYDVLDRFLVKPVTQGYIAITPQPVRTGLLNAANNLEEPANTINNMLQGKPDDSFASLGRFLINSTVGLLGIFDVASSMGLARQEEDFGQVLGVWGVGTGPYLMLPALGPSDVRSFTGDIVDNFYWPSTILEDPIVIGAAVVNLLETRASLLEQEENLTRAIDQYLFVRDVYFQRLAFEVSDGEIKQQSEEELEQEADDFSDFESMLEGL</sequence>
<evidence type="ECO:0000256" key="4">
    <source>
        <dbReference type="SAM" id="SignalP"/>
    </source>
</evidence>
<gene>
    <name evidence="5" type="ORF">GCM10007852_18030</name>
</gene>
<feature type="region of interest" description="Disordered" evidence="3">
    <location>
        <begin position="29"/>
        <end position="53"/>
    </location>
</feature>
<reference evidence="5" key="2">
    <citation type="submission" date="2023-01" db="EMBL/GenBank/DDBJ databases">
        <title>Draft genome sequence of Agaribacter marinus strain NBRC 110023.</title>
        <authorList>
            <person name="Sun Q."/>
            <person name="Mori K."/>
        </authorList>
    </citation>
    <scope>NUCLEOTIDE SEQUENCE</scope>
    <source>
        <strain evidence="5">NBRC 110023</strain>
    </source>
</reference>
<dbReference type="GO" id="GO:0016020">
    <property type="term" value="C:membrane"/>
    <property type="evidence" value="ECO:0007669"/>
    <property type="project" value="InterPro"/>
</dbReference>
<feature type="compositionally biased region" description="Low complexity" evidence="3">
    <location>
        <begin position="29"/>
        <end position="40"/>
    </location>
</feature>
<dbReference type="PROSITE" id="PS51257">
    <property type="entry name" value="PROKAR_LIPOPROTEIN"/>
    <property type="match status" value="1"/>
</dbReference>
<dbReference type="GO" id="GO:0120010">
    <property type="term" value="P:intermembrane phospholipid transfer"/>
    <property type="evidence" value="ECO:0007669"/>
    <property type="project" value="TreeGrafter"/>
</dbReference>